<feature type="transmembrane region" description="Helical" evidence="7">
    <location>
        <begin position="503"/>
        <end position="526"/>
    </location>
</feature>
<evidence type="ECO:0000256" key="5">
    <source>
        <dbReference type="ARBA" id="ARBA00022989"/>
    </source>
</evidence>
<dbReference type="InterPro" id="IPR003864">
    <property type="entry name" value="CSC1/OSCA1-like_7TM"/>
</dbReference>
<gene>
    <name evidence="11" type="ORF">SPHA_39890</name>
</gene>
<dbReference type="OrthoDB" id="1689567at2759"/>
<dbReference type="GO" id="GO:0005886">
    <property type="term" value="C:plasma membrane"/>
    <property type="evidence" value="ECO:0007669"/>
    <property type="project" value="TreeGrafter"/>
</dbReference>
<dbReference type="PANTHER" id="PTHR13018:SF5">
    <property type="entry name" value="RE44586P"/>
    <property type="match status" value="1"/>
</dbReference>
<feature type="domain" description="CSC1/OSCA1-like cytosolic" evidence="10">
    <location>
        <begin position="227"/>
        <end position="407"/>
    </location>
</feature>
<reference evidence="11" key="1">
    <citation type="submission" date="2021-01" db="EMBL/GenBank/DDBJ databases">
        <authorList>
            <person name="Li R."/>
            <person name="Bekaert M."/>
        </authorList>
    </citation>
    <scope>NUCLEOTIDE SEQUENCE</scope>
    <source>
        <strain evidence="11">Farmed</strain>
    </source>
</reference>
<evidence type="ECO:0000256" key="6">
    <source>
        <dbReference type="ARBA" id="ARBA00023136"/>
    </source>
</evidence>
<evidence type="ECO:0000259" key="9">
    <source>
        <dbReference type="Pfam" id="PF13967"/>
    </source>
</evidence>
<sequence length="789" mass="89928">MVYSFFDHGDISCNTQGNFSLPRGDVYGGIPVNLLLNFVGWLALLLLFSILRRLAWDYGRIALVSRNEDNRDPVSGAGNQYNIWTTLFYGSHDPTAEGSTESLDATLHSQDRGFGSWIPAFIRVKDADILRKSGRDAVQYLSFQRYLMVYLGVICAISTAVVLPVNFQGTLISNSTDFGRTTMANVEPSSQILWIHVLLAIIYLLIAAFFMQHFSQNLQFEEDDQVSRTLMITNIPKDKCFKSIILQHFQESYPEASTVDIQFAYDITKLVKLDTQRARAAEAKLNSEREFHKIGERPLLRPYPCGQLCCCNICGCKSVDSIDFYSMEEEKLLNEVETEKVRAYQRPLGMAFVTLSADLMAEKIYLDFQAICKGVHNSTPSSVSQELNVAYWQVRYAPSPTNIHWENLSISVWKWWIRAFVINTCLLILLFFLTTPAIIMNQLNEINYQKALADLHNQLLVQFLPTVLIWTFSALLPIIVYYSDQYIGHWTRSAEHHAVMRKTFIFLVFMVLILPSLGLTSAKALFEWAIKDKQHRYRWQCIFVAGNGAFFVNYVITSAFIGTGLELMRFSELFNYCIRIMCARSSAERTAVRKAVIWEFQFGCQYAWMLCIFSVIVTYSIPCPMVTPFGLIYLTMKHMVDRYNIYFAYKPSRISKQIHTTAVNFVIVSVIFLQISIVFFTALRVDSLQPTFLFSTVALAFTLIIFCGRISFGWFKRFTPNYKRAPTDSDDEASYQHLTTEIKGKEQSKPFVAKVLQPNQDDVSQDGAPGCTSTYGALASTNNAALLED</sequence>
<evidence type="ECO:0000313" key="11">
    <source>
        <dbReference type="EMBL" id="CAE1276220.1"/>
    </source>
</evidence>
<feature type="transmembrane region" description="Helical" evidence="7">
    <location>
        <begin position="415"/>
        <end position="439"/>
    </location>
</feature>
<dbReference type="Proteomes" id="UP000597762">
    <property type="component" value="Unassembled WGS sequence"/>
</dbReference>
<keyword evidence="5 7" id="KW-1133">Transmembrane helix</keyword>
<evidence type="ECO:0000256" key="4">
    <source>
        <dbReference type="ARBA" id="ARBA00022692"/>
    </source>
</evidence>
<dbReference type="InterPro" id="IPR045122">
    <property type="entry name" value="Csc1-like"/>
</dbReference>
<feature type="transmembrane region" description="Helical" evidence="7">
    <location>
        <begin position="192"/>
        <end position="211"/>
    </location>
</feature>
<evidence type="ECO:0000256" key="7">
    <source>
        <dbReference type="SAM" id="Phobius"/>
    </source>
</evidence>
<dbReference type="InterPro" id="IPR027815">
    <property type="entry name" value="CSC1/OSCA1-like_cyt"/>
</dbReference>
<keyword evidence="3" id="KW-0813">Transport</keyword>
<dbReference type="InterPro" id="IPR032880">
    <property type="entry name" value="CSC1/OSCA1-like_N"/>
</dbReference>
<dbReference type="PANTHER" id="PTHR13018">
    <property type="entry name" value="PROBABLE MEMBRANE PROTEIN DUF221-RELATED"/>
    <property type="match status" value="1"/>
</dbReference>
<organism evidence="11 12">
    <name type="scientific">Acanthosepion pharaonis</name>
    <name type="common">Pharaoh cuttlefish</name>
    <name type="synonym">Sepia pharaonis</name>
    <dbReference type="NCBI Taxonomy" id="158019"/>
    <lineage>
        <taxon>Eukaryota</taxon>
        <taxon>Metazoa</taxon>
        <taxon>Spiralia</taxon>
        <taxon>Lophotrochozoa</taxon>
        <taxon>Mollusca</taxon>
        <taxon>Cephalopoda</taxon>
        <taxon>Coleoidea</taxon>
        <taxon>Decapodiformes</taxon>
        <taxon>Sepiida</taxon>
        <taxon>Sepiina</taxon>
        <taxon>Sepiidae</taxon>
        <taxon>Acanthosepion</taxon>
    </lineage>
</organism>
<comment type="similarity">
    <text evidence="2">Belongs to the CSC1 (TC 1.A.17) family.</text>
</comment>
<comment type="subcellular location">
    <subcellularLocation>
        <location evidence="1">Membrane</location>
        <topology evidence="1">Multi-pass membrane protein</topology>
    </subcellularLocation>
</comment>
<feature type="transmembrane region" description="Helical" evidence="7">
    <location>
        <begin position="662"/>
        <end position="685"/>
    </location>
</feature>
<feature type="domain" description="CSC1/OSCA1-like 7TM region" evidence="8">
    <location>
        <begin position="418"/>
        <end position="677"/>
    </location>
</feature>
<feature type="domain" description="CSC1/OSCA1-like N-terminal transmembrane" evidence="9">
    <location>
        <begin position="106"/>
        <end position="211"/>
    </location>
</feature>
<dbReference type="Pfam" id="PF14703">
    <property type="entry name" value="PHM7_cyt"/>
    <property type="match status" value="1"/>
</dbReference>
<proteinExistence type="inferred from homology"/>
<dbReference type="AlphaFoldDB" id="A0A812CIS2"/>
<evidence type="ECO:0000259" key="10">
    <source>
        <dbReference type="Pfam" id="PF14703"/>
    </source>
</evidence>
<keyword evidence="4 7" id="KW-0812">Transmembrane</keyword>
<feature type="transmembrane region" description="Helical" evidence="7">
    <location>
        <begin position="147"/>
        <end position="172"/>
    </location>
</feature>
<accession>A0A812CIS2</accession>
<feature type="transmembrane region" description="Helical" evidence="7">
    <location>
        <begin position="459"/>
        <end position="482"/>
    </location>
</feature>
<feature type="transmembrane region" description="Helical" evidence="7">
    <location>
        <begin position="30"/>
        <end position="51"/>
    </location>
</feature>
<evidence type="ECO:0000256" key="3">
    <source>
        <dbReference type="ARBA" id="ARBA00022448"/>
    </source>
</evidence>
<evidence type="ECO:0000256" key="2">
    <source>
        <dbReference type="ARBA" id="ARBA00007779"/>
    </source>
</evidence>
<feature type="transmembrane region" description="Helical" evidence="7">
    <location>
        <begin position="606"/>
        <end position="634"/>
    </location>
</feature>
<keyword evidence="6 7" id="KW-0472">Membrane</keyword>
<feature type="transmembrane region" description="Helical" evidence="7">
    <location>
        <begin position="691"/>
        <end position="715"/>
    </location>
</feature>
<evidence type="ECO:0000259" key="8">
    <source>
        <dbReference type="Pfam" id="PF02714"/>
    </source>
</evidence>
<protein>
    <submittedName>
        <fullName evidence="11">TMEM63</fullName>
    </submittedName>
</protein>
<comment type="caution">
    <text evidence="11">The sequence shown here is derived from an EMBL/GenBank/DDBJ whole genome shotgun (WGS) entry which is preliminary data.</text>
</comment>
<dbReference type="Pfam" id="PF13967">
    <property type="entry name" value="RSN1_TM"/>
    <property type="match status" value="1"/>
</dbReference>
<dbReference type="EMBL" id="CAHIKZ030001874">
    <property type="protein sequence ID" value="CAE1276220.1"/>
    <property type="molecule type" value="Genomic_DNA"/>
</dbReference>
<keyword evidence="12" id="KW-1185">Reference proteome</keyword>
<dbReference type="GO" id="GO:0005227">
    <property type="term" value="F:calcium-activated cation channel activity"/>
    <property type="evidence" value="ECO:0007669"/>
    <property type="project" value="InterPro"/>
</dbReference>
<evidence type="ECO:0000313" key="12">
    <source>
        <dbReference type="Proteomes" id="UP000597762"/>
    </source>
</evidence>
<name>A0A812CIS2_ACAPH</name>
<dbReference type="Pfam" id="PF02714">
    <property type="entry name" value="RSN1_7TM"/>
    <property type="match status" value="1"/>
</dbReference>
<evidence type="ECO:0000256" key="1">
    <source>
        <dbReference type="ARBA" id="ARBA00004141"/>
    </source>
</evidence>